<feature type="region of interest" description="Disordered" evidence="3">
    <location>
        <begin position="19"/>
        <end position="80"/>
    </location>
</feature>
<evidence type="ECO:0000256" key="3">
    <source>
        <dbReference type="SAM" id="MobiDB-lite"/>
    </source>
</evidence>
<feature type="compositionally biased region" description="Polar residues" evidence="3">
    <location>
        <begin position="52"/>
        <end position="62"/>
    </location>
</feature>
<dbReference type="PROSITE" id="PS51155">
    <property type="entry name" value="CHIT_BIND_RR_2"/>
    <property type="match status" value="1"/>
</dbReference>
<dbReference type="VEuPathDB" id="VectorBase:AALC636_022638"/>
<dbReference type="GO" id="GO:0042302">
    <property type="term" value="F:structural constituent of cuticle"/>
    <property type="evidence" value="ECO:0007669"/>
    <property type="project" value="UniProtKB-UniRule"/>
</dbReference>
<dbReference type="PRINTS" id="PR00947">
    <property type="entry name" value="CUTICLE"/>
</dbReference>
<keyword evidence="4" id="KW-0732">Signal</keyword>
<evidence type="ECO:0000256" key="1">
    <source>
        <dbReference type="ARBA" id="ARBA00022460"/>
    </source>
</evidence>
<dbReference type="InterPro" id="IPR051217">
    <property type="entry name" value="Insect_Cuticle_Struc_Prot"/>
</dbReference>
<evidence type="ECO:0000256" key="2">
    <source>
        <dbReference type="PROSITE-ProRule" id="PRU00497"/>
    </source>
</evidence>
<feature type="compositionally biased region" description="Low complexity" evidence="3">
    <location>
        <begin position="23"/>
        <end position="35"/>
    </location>
</feature>
<dbReference type="PANTHER" id="PTHR12236">
    <property type="entry name" value="STRUCTURAL CONTITUENT OF CUTICLE"/>
    <property type="match status" value="1"/>
</dbReference>
<feature type="chain" id="PRO_5012913300" evidence="4">
    <location>
        <begin position="16"/>
        <end position="254"/>
    </location>
</feature>
<dbReference type="AlphaFoldDB" id="A0A1W7R8V4"/>
<feature type="compositionally biased region" description="Basic and acidic residues" evidence="3">
    <location>
        <begin position="149"/>
        <end position="243"/>
    </location>
</feature>
<name>A0A1W7R8V4_AEDAL</name>
<dbReference type="GO" id="GO:0031012">
    <property type="term" value="C:extracellular matrix"/>
    <property type="evidence" value="ECO:0007669"/>
    <property type="project" value="TreeGrafter"/>
</dbReference>
<sequence>MAFKFLLFLVAAVGAASIHERQSQSQQQQRQRQSSDVLDQNEDGPVGYDFSYSVQDPTTGDIKSQEESRRNGNVRGQYSWVDADGNRQIVEYQADDHNGFQSEHRREPAILRPRPHHVLQVIPAPLYTIDTVLAPVHSSVTRVDHHRRQQQDNRDDRRDDRDNRDKRDDRNNRDSRDESDNRDNQDGHDDRDSRDGRDNRDERDNRNRNDERDNREGQNRNRERQRDEARRGREGHAQSEVRFQDPVVSYQYSS</sequence>
<dbReference type="VEuPathDB" id="VectorBase:AALF019764"/>
<dbReference type="PANTHER" id="PTHR12236:SF46">
    <property type="entry name" value="CUTICULAR PROTEIN 30B-RELATED"/>
    <property type="match status" value="1"/>
</dbReference>
<feature type="signal peptide" evidence="4">
    <location>
        <begin position="1"/>
        <end position="15"/>
    </location>
</feature>
<dbReference type="VEuPathDB" id="VectorBase:AALFPA_051106"/>
<evidence type="ECO:0000256" key="4">
    <source>
        <dbReference type="SAM" id="SignalP"/>
    </source>
</evidence>
<dbReference type="GO" id="GO:0005615">
    <property type="term" value="C:extracellular space"/>
    <property type="evidence" value="ECO:0007669"/>
    <property type="project" value="TreeGrafter"/>
</dbReference>
<dbReference type="Pfam" id="PF00379">
    <property type="entry name" value="Chitin_bind_4"/>
    <property type="match status" value="1"/>
</dbReference>
<dbReference type="InterPro" id="IPR000618">
    <property type="entry name" value="Insect_cuticle"/>
</dbReference>
<reference evidence="5" key="1">
    <citation type="submission" date="2016-03" db="EMBL/GenBank/DDBJ databases">
        <title>RNAseq analyses of the sensorial organs of adult female Aedes albopictus.</title>
        <authorList>
            <person name="Fabrizio L."/>
            <person name="Ribeiro J.M."/>
            <person name="Arca B."/>
        </authorList>
    </citation>
    <scope>NUCLEOTIDE SEQUENCE</scope>
</reference>
<keyword evidence="1 2" id="KW-0193">Cuticle</keyword>
<accession>A0A1W7R8V4</accession>
<feature type="region of interest" description="Disordered" evidence="3">
    <location>
        <begin position="140"/>
        <end position="254"/>
    </location>
</feature>
<proteinExistence type="predicted"/>
<evidence type="ECO:0000313" key="5">
    <source>
        <dbReference type="EMBL" id="JAV47572.1"/>
    </source>
</evidence>
<dbReference type="EMBL" id="GEHC01000073">
    <property type="protein sequence ID" value="JAV47572.1"/>
    <property type="molecule type" value="Transcribed_RNA"/>
</dbReference>
<organism evidence="5">
    <name type="scientific">Aedes albopictus</name>
    <name type="common">Asian tiger mosquito</name>
    <name type="synonym">Stegomyia albopicta</name>
    <dbReference type="NCBI Taxonomy" id="7160"/>
    <lineage>
        <taxon>Eukaryota</taxon>
        <taxon>Metazoa</taxon>
        <taxon>Ecdysozoa</taxon>
        <taxon>Arthropoda</taxon>
        <taxon>Hexapoda</taxon>
        <taxon>Insecta</taxon>
        <taxon>Pterygota</taxon>
        <taxon>Neoptera</taxon>
        <taxon>Endopterygota</taxon>
        <taxon>Diptera</taxon>
        <taxon>Nematocera</taxon>
        <taxon>Culicoidea</taxon>
        <taxon>Culicidae</taxon>
        <taxon>Culicinae</taxon>
        <taxon>Aedini</taxon>
        <taxon>Aedes</taxon>
        <taxon>Stegomyia</taxon>
    </lineage>
</organism>
<protein>
    <submittedName>
        <fullName evidence="5">Putative pupal cuticle protein</fullName>
    </submittedName>
</protein>